<reference evidence="1" key="1">
    <citation type="journal article" date="2014" name="Front. Microbiol.">
        <title>High frequency of phylogenetically diverse reductive dehalogenase-homologous genes in deep subseafloor sedimentary metagenomes.</title>
        <authorList>
            <person name="Kawai M."/>
            <person name="Futagami T."/>
            <person name="Toyoda A."/>
            <person name="Takaki Y."/>
            <person name="Nishi S."/>
            <person name="Hori S."/>
            <person name="Arai W."/>
            <person name="Tsubouchi T."/>
            <person name="Morono Y."/>
            <person name="Uchiyama I."/>
            <person name="Ito T."/>
            <person name="Fujiyama A."/>
            <person name="Inagaki F."/>
            <person name="Takami H."/>
        </authorList>
    </citation>
    <scope>NUCLEOTIDE SEQUENCE</scope>
    <source>
        <strain evidence="1">Expedition CK06-06</strain>
    </source>
</reference>
<name>X0TQC5_9ZZZZ</name>
<dbReference type="EMBL" id="BARS01017238">
    <property type="protein sequence ID" value="GAF95743.1"/>
    <property type="molecule type" value="Genomic_DNA"/>
</dbReference>
<dbReference type="AlphaFoldDB" id="X0TQC5"/>
<comment type="caution">
    <text evidence="1">The sequence shown here is derived from an EMBL/GenBank/DDBJ whole genome shotgun (WGS) entry which is preliminary data.</text>
</comment>
<gene>
    <name evidence="1" type="ORF">S01H1_28232</name>
</gene>
<protein>
    <submittedName>
        <fullName evidence="1">Uncharacterized protein</fullName>
    </submittedName>
</protein>
<evidence type="ECO:0000313" key="1">
    <source>
        <dbReference type="EMBL" id="GAF95743.1"/>
    </source>
</evidence>
<sequence>MAATATALAGETFTYVIYTGTIQQVLDAIATRRQDMPTFEVIAMCYDSQDNLSILAKYST</sequence>
<proteinExistence type="predicted"/>
<accession>X0TQC5</accession>
<organism evidence="1">
    <name type="scientific">marine sediment metagenome</name>
    <dbReference type="NCBI Taxonomy" id="412755"/>
    <lineage>
        <taxon>unclassified sequences</taxon>
        <taxon>metagenomes</taxon>
        <taxon>ecological metagenomes</taxon>
    </lineage>
</organism>